<dbReference type="Proteomes" id="UP000319829">
    <property type="component" value="Unassembled WGS sequence"/>
</dbReference>
<evidence type="ECO:0000313" key="15">
    <source>
        <dbReference type="EMBL" id="TMQ63383.1"/>
    </source>
</evidence>
<evidence type="ECO:0000256" key="1">
    <source>
        <dbReference type="ARBA" id="ARBA00008428"/>
    </source>
</evidence>
<proteinExistence type="inferred from homology"/>
<feature type="domain" description="SF4 helicase" evidence="13">
    <location>
        <begin position="196"/>
        <end position="467"/>
    </location>
</feature>
<evidence type="ECO:0000256" key="11">
    <source>
        <dbReference type="NCBIfam" id="TIGR00665"/>
    </source>
</evidence>
<dbReference type="EC" id="5.6.2.3" evidence="11 12"/>
<dbReference type="GO" id="GO:0042802">
    <property type="term" value="F:identical protein binding"/>
    <property type="evidence" value="ECO:0007669"/>
    <property type="project" value="UniProtKB-ARBA"/>
</dbReference>
<dbReference type="GO" id="GO:0006269">
    <property type="term" value="P:DNA replication, synthesis of primer"/>
    <property type="evidence" value="ECO:0007669"/>
    <property type="project" value="UniProtKB-UniRule"/>
</dbReference>
<dbReference type="EMBL" id="VBOU01000093">
    <property type="protein sequence ID" value="TMQ52864.1"/>
    <property type="molecule type" value="Genomic_DNA"/>
</dbReference>
<evidence type="ECO:0000313" key="17">
    <source>
        <dbReference type="Proteomes" id="UP000319829"/>
    </source>
</evidence>
<comment type="similarity">
    <text evidence="1 12">Belongs to the helicase family. DnaB subfamily.</text>
</comment>
<gene>
    <name evidence="15" type="primary">dnaB</name>
    <name evidence="14" type="ORF">E6K74_11240</name>
    <name evidence="15" type="ORF">E6K77_05390</name>
</gene>
<dbReference type="PANTHER" id="PTHR30153">
    <property type="entry name" value="REPLICATIVE DNA HELICASE DNAB"/>
    <property type="match status" value="1"/>
</dbReference>
<evidence type="ECO:0000256" key="2">
    <source>
        <dbReference type="ARBA" id="ARBA00022515"/>
    </source>
</evidence>
<dbReference type="GO" id="GO:0005829">
    <property type="term" value="C:cytosol"/>
    <property type="evidence" value="ECO:0007669"/>
    <property type="project" value="TreeGrafter"/>
</dbReference>
<dbReference type="InterPro" id="IPR007692">
    <property type="entry name" value="DNA_helicase_DnaB"/>
</dbReference>
<protein>
    <recommendedName>
        <fullName evidence="11 12">Replicative DNA helicase</fullName>
        <ecNumber evidence="11 12">5.6.2.3</ecNumber>
    </recommendedName>
</protein>
<dbReference type="SUPFAM" id="SSF52540">
    <property type="entry name" value="P-loop containing nucleoside triphosphate hydrolases"/>
    <property type="match status" value="1"/>
</dbReference>
<dbReference type="GO" id="GO:0005524">
    <property type="term" value="F:ATP binding"/>
    <property type="evidence" value="ECO:0007669"/>
    <property type="project" value="UniProtKB-UniRule"/>
</dbReference>
<keyword evidence="7 12" id="KW-0067">ATP-binding</keyword>
<dbReference type="CDD" id="cd00984">
    <property type="entry name" value="DnaB_C"/>
    <property type="match status" value="1"/>
</dbReference>
<dbReference type="Gene3D" id="3.40.50.300">
    <property type="entry name" value="P-loop containing nucleotide triphosphate hydrolases"/>
    <property type="match status" value="1"/>
</dbReference>
<dbReference type="Pfam" id="PF03796">
    <property type="entry name" value="DnaB_C"/>
    <property type="match status" value="1"/>
</dbReference>
<dbReference type="PROSITE" id="PS51199">
    <property type="entry name" value="SF4_HELICASE"/>
    <property type="match status" value="1"/>
</dbReference>
<evidence type="ECO:0000313" key="16">
    <source>
        <dbReference type="Proteomes" id="UP000317366"/>
    </source>
</evidence>
<dbReference type="EMBL" id="VBOX01000059">
    <property type="protein sequence ID" value="TMQ63383.1"/>
    <property type="molecule type" value="Genomic_DNA"/>
</dbReference>
<dbReference type="InterPro" id="IPR007693">
    <property type="entry name" value="DNA_helicase_DnaB-like_N"/>
</dbReference>
<evidence type="ECO:0000256" key="9">
    <source>
        <dbReference type="ARBA" id="ARBA00023235"/>
    </source>
</evidence>
<dbReference type="GO" id="GO:1990077">
    <property type="term" value="C:primosome complex"/>
    <property type="evidence" value="ECO:0007669"/>
    <property type="project" value="UniProtKB-UniRule"/>
</dbReference>
<name>A0A538TID8_UNCEI</name>
<dbReference type="SUPFAM" id="SSF48024">
    <property type="entry name" value="N-terminal domain of DnaB helicase"/>
    <property type="match status" value="1"/>
</dbReference>
<evidence type="ECO:0000256" key="10">
    <source>
        <dbReference type="ARBA" id="ARBA00048954"/>
    </source>
</evidence>
<keyword evidence="8 12" id="KW-0238">DNA-binding</keyword>
<reference evidence="16 17" key="1">
    <citation type="journal article" date="2019" name="Nat. Microbiol.">
        <title>Mediterranean grassland soil C-N compound turnover is dependent on rainfall and depth, and is mediated by genomically divergent microorganisms.</title>
        <authorList>
            <person name="Diamond S."/>
            <person name="Andeer P.F."/>
            <person name="Li Z."/>
            <person name="Crits-Christoph A."/>
            <person name="Burstein D."/>
            <person name="Anantharaman K."/>
            <person name="Lane K.R."/>
            <person name="Thomas B.C."/>
            <person name="Pan C."/>
            <person name="Northen T.R."/>
            <person name="Banfield J.F."/>
        </authorList>
    </citation>
    <scope>NUCLEOTIDE SEQUENCE [LARGE SCALE GENOMIC DNA]</scope>
    <source>
        <strain evidence="14">WS_4</strain>
        <strain evidence="15">WS_7</strain>
    </source>
</reference>
<evidence type="ECO:0000256" key="7">
    <source>
        <dbReference type="ARBA" id="ARBA00022840"/>
    </source>
</evidence>
<comment type="caution">
    <text evidence="15">The sequence shown here is derived from an EMBL/GenBank/DDBJ whole genome shotgun (WGS) entry which is preliminary data.</text>
</comment>
<dbReference type="InterPro" id="IPR016136">
    <property type="entry name" value="DNA_helicase_N/primase_C"/>
</dbReference>
<keyword evidence="3 12" id="KW-0235">DNA replication</keyword>
<dbReference type="InterPro" id="IPR007694">
    <property type="entry name" value="DNA_helicase_DnaB-like_C"/>
</dbReference>
<dbReference type="AlphaFoldDB" id="A0A538TID8"/>
<dbReference type="InterPro" id="IPR003593">
    <property type="entry name" value="AAA+_ATPase"/>
</dbReference>
<dbReference type="PANTHER" id="PTHR30153:SF2">
    <property type="entry name" value="REPLICATIVE DNA HELICASE"/>
    <property type="match status" value="1"/>
</dbReference>
<keyword evidence="2 12" id="KW-0639">Primosome</keyword>
<sequence length="471" mass="52702">MERAAGRVAVERRPFEKEDVVEGGRIPPQSLDAERSVLGAMLLSRDAIAAAIQNLDERSFYRETHRKIWRSMISLFDRNEAVDLVTLVEDLKRKKDLEAVGGATYLTSLDQFVATAANVEHYCKIVNEKATLRRLIDVGTEIVGECYDQRKEPAALLDRAEQAIFAISDDRLRTGFHPMRQLVLQGYSAIEEYRQRKVHVTGVPSGFYDLDEMTAGFQKSDFVVIAGRPSMGKTSFAMNIAENVAVHLKPAERQAIAVFSLEMSKESLVQRLMCSLARVDIHKIRRGYASNDEYKRLQNAAAQLHEAPIYIDDTAAMSILEMRAKARRLVSEVPLGLIIIDYLQLVRGPESSENRQQEISAISRSLKALAKELHVPVIALSQLSRAVETRGGAKRPVLSDLRESGAIEQDADVVLFVYRPEVYETDPANRDGKAEIIIAKQRNGPTGSVDLAFVSECTRFESLRSVPEPKF</sequence>
<comment type="function">
    <text evidence="12">The main replicative DNA helicase, it participates in initiation and elongation during chromosome replication. Travels ahead of the DNA replisome, separating dsDNA into templates for DNA synthesis. A processive ATP-dependent 5'-3' DNA helicase it has DNA-dependent ATPase activity.</text>
</comment>
<dbReference type="FunFam" id="1.10.860.10:FF:000001">
    <property type="entry name" value="Replicative DNA helicase"/>
    <property type="match status" value="1"/>
</dbReference>
<dbReference type="InterPro" id="IPR036185">
    <property type="entry name" value="DNA_heli_DnaB-like_N_sf"/>
</dbReference>
<evidence type="ECO:0000256" key="8">
    <source>
        <dbReference type="ARBA" id="ARBA00023125"/>
    </source>
</evidence>
<evidence type="ECO:0000259" key="13">
    <source>
        <dbReference type="PROSITE" id="PS51199"/>
    </source>
</evidence>
<dbReference type="Proteomes" id="UP000317366">
    <property type="component" value="Unassembled WGS sequence"/>
</dbReference>
<keyword evidence="9" id="KW-0413">Isomerase</keyword>
<accession>A0A538TID8</accession>
<evidence type="ECO:0000256" key="12">
    <source>
        <dbReference type="RuleBase" id="RU362085"/>
    </source>
</evidence>
<evidence type="ECO:0000256" key="6">
    <source>
        <dbReference type="ARBA" id="ARBA00022806"/>
    </source>
</evidence>
<dbReference type="NCBIfam" id="NF004384">
    <property type="entry name" value="PRK05748.1"/>
    <property type="match status" value="1"/>
</dbReference>
<dbReference type="FunFam" id="3.40.50.300:FF:000076">
    <property type="entry name" value="Replicative DNA helicase"/>
    <property type="match status" value="1"/>
</dbReference>
<dbReference type="Gene3D" id="1.10.860.10">
    <property type="entry name" value="DNAb Helicase, Chain A"/>
    <property type="match status" value="1"/>
</dbReference>
<evidence type="ECO:0000256" key="3">
    <source>
        <dbReference type="ARBA" id="ARBA00022705"/>
    </source>
</evidence>
<dbReference type="GO" id="GO:0043139">
    <property type="term" value="F:5'-3' DNA helicase activity"/>
    <property type="evidence" value="ECO:0007669"/>
    <property type="project" value="UniProtKB-EC"/>
</dbReference>
<dbReference type="Pfam" id="PF00772">
    <property type="entry name" value="DnaB"/>
    <property type="match status" value="1"/>
</dbReference>
<dbReference type="GO" id="GO:0016787">
    <property type="term" value="F:hydrolase activity"/>
    <property type="evidence" value="ECO:0007669"/>
    <property type="project" value="UniProtKB-KW"/>
</dbReference>
<evidence type="ECO:0000256" key="4">
    <source>
        <dbReference type="ARBA" id="ARBA00022741"/>
    </source>
</evidence>
<evidence type="ECO:0000256" key="5">
    <source>
        <dbReference type="ARBA" id="ARBA00022801"/>
    </source>
</evidence>
<dbReference type="InterPro" id="IPR027417">
    <property type="entry name" value="P-loop_NTPase"/>
</dbReference>
<dbReference type="SMART" id="SM00382">
    <property type="entry name" value="AAA"/>
    <property type="match status" value="1"/>
</dbReference>
<keyword evidence="6 12" id="KW-0347">Helicase</keyword>
<dbReference type="NCBIfam" id="TIGR00665">
    <property type="entry name" value="DnaB"/>
    <property type="match status" value="1"/>
</dbReference>
<keyword evidence="5 12" id="KW-0378">Hydrolase</keyword>
<dbReference type="GO" id="GO:0003677">
    <property type="term" value="F:DNA binding"/>
    <property type="evidence" value="ECO:0007669"/>
    <property type="project" value="UniProtKB-UniRule"/>
</dbReference>
<evidence type="ECO:0000313" key="14">
    <source>
        <dbReference type="EMBL" id="TMQ52864.1"/>
    </source>
</evidence>
<organism evidence="15 16">
    <name type="scientific">Eiseniibacteriota bacterium</name>
    <dbReference type="NCBI Taxonomy" id="2212470"/>
    <lineage>
        <taxon>Bacteria</taxon>
        <taxon>Candidatus Eiseniibacteriota</taxon>
    </lineage>
</organism>
<keyword evidence="4 12" id="KW-0547">Nucleotide-binding</keyword>
<comment type="catalytic activity">
    <reaction evidence="10 12">
        <text>ATP + H2O = ADP + phosphate + H(+)</text>
        <dbReference type="Rhea" id="RHEA:13065"/>
        <dbReference type="ChEBI" id="CHEBI:15377"/>
        <dbReference type="ChEBI" id="CHEBI:15378"/>
        <dbReference type="ChEBI" id="CHEBI:30616"/>
        <dbReference type="ChEBI" id="CHEBI:43474"/>
        <dbReference type="ChEBI" id="CHEBI:456216"/>
        <dbReference type="EC" id="5.6.2.3"/>
    </reaction>
</comment>